<dbReference type="GO" id="GO:0046167">
    <property type="term" value="P:glycerol-3-phosphate biosynthetic process"/>
    <property type="evidence" value="ECO:0000318"/>
    <property type="project" value="GO_Central"/>
</dbReference>
<dbReference type="KEGG" id="spu:582199"/>
<keyword evidence="10" id="KW-0067">ATP-binding</keyword>
<dbReference type="GeneID" id="582199"/>
<proteinExistence type="inferred from homology"/>
<evidence type="ECO:0000256" key="10">
    <source>
        <dbReference type="ARBA" id="ARBA00022840"/>
    </source>
</evidence>
<dbReference type="InterPro" id="IPR018484">
    <property type="entry name" value="FGGY_N"/>
</dbReference>
<dbReference type="OMA" id="CVHGTGS"/>
<dbReference type="InterPro" id="IPR043129">
    <property type="entry name" value="ATPase_NBD"/>
</dbReference>
<comment type="pathway">
    <text evidence="2">Polyol metabolism; glycerol degradation via glycerol kinase pathway; sn-glycerol 3-phosphate from glycerol: step 1/1.</text>
</comment>
<feature type="domain" description="Carbohydrate kinase FGGY N-terminal" evidence="15">
    <location>
        <begin position="7"/>
        <end position="268"/>
    </location>
</feature>
<dbReference type="InterPro" id="IPR000577">
    <property type="entry name" value="Carb_kinase_FGGY"/>
</dbReference>
<evidence type="ECO:0000256" key="2">
    <source>
        <dbReference type="ARBA" id="ARBA00005190"/>
    </source>
</evidence>
<keyword evidence="8 14" id="KW-0418">Kinase</keyword>
<dbReference type="AlphaFoldDB" id="A0A7M7NKJ5"/>
<comment type="similarity">
    <text evidence="3 14">Belongs to the FGGY kinase family.</text>
</comment>
<dbReference type="Gene3D" id="3.30.420.40">
    <property type="match status" value="2"/>
</dbReference>
<reference evidence="17" key="2">
    <citation type="submission" date="2021-01" db="UniProtKB">
        <authorList>
            <consortium name="EnsemblMetazoa"/>
        </authorList>
    </citation>
    <scope>IDENTIFICATION</scope>
</reference>
<dbReference type="PIRSF" id="PIRSF000538">
    <property type="entry name" value="GlpK"/>
    <property type="match status" value="1"/>
</dbReference>
<evidence type="ECO:0000256" key="11">
    <source>
        <dbReference type="ARBA" id="ARBA00033026"/>
    </source>
</evidence>
<dbReference type="GO" id="GO:0019563">
    <property type="term" value="P:glycerol catabolic process"/>
    <property type="evidence" value="ECO:0007669"/>
    <property type="project" value="UniProtKB-UniPathway"/>
</dbReference>
<evidence type="ECO:0000256" key="9">
    <source>
        <dbReference type="ARBA" id="ARBA00022798"/>
    </source>
</evidence>
<evidence type="ECO:0000313" key="17">
    <source>
        <dbReference type="EnsemblMetazoa" id="XP_030837979"/>
    </source>
</evidence>
<feature type="domain" description="Carbohydrate kinase FGGY C-terminal" evidence="16">
    <location>
        <begin position="277"/>
        <end position="466"/>
    </location>
</feature>
<sequence length="514" mass="57071">MTDKRFILAIDIGTTTIRGHVYDEKAELIGQCLQKLDFCVPERGHVEIIPDVLWSQFLAVGREAIKDSRVPVEQIASIGISTQRATFTTWNKRTASHYHNFISWNDTRAAQFTDSVNRAITFRAMKAGARVIKWLTGSRRYEAASVLSFSPQLTIVRLCWVLDNITGVREDLQKGEVLFGTIETWLVWKMTKGKVHATDPSNISCTGLYDLYISSWNSIHMSYLGLPRSLLPEVRDTSGDFGVCDSGLFGADIPINAVVGDQQAALFGQCCYKSGDMKITLGTGAFAVVNTGKTPSVPAQGAYPLIGWKIKDEICYITECNQSDCGTIVDWGQSMGYYSSPAETEDKVKSVDDNGGVYFVPAFKGLQAPINDNCACACLIGLTPRTTPAHVTRSLLESITYRVKQLYDVEMKESRVKLNQVIRVDGGVSQNEFILQSMANLLGQPIERPTNLDMSCLGAAFLAGLATGIWKNKEELRGLRKLDAVFEPKSITTEEQEFQTWERALKRGMAWYKS</sequence>
<dbReference type="FunFam" id="3.30.420.40:FF:000102">
    <property type="entry name" value="Putative glycerol kinase 5"/>
    <property type="match status" value="1"/>
</dbReference>
<dbReference type="PROSITE" id="PS00445">
    <property type="entry name" value="FGGY_KINASES_2"/>
    <property type="match status" value="1"/>
</dbReference>
<keyword evidence="18" id="KW-1185">Reference proteome</keyword>
<reference evidence="18" key="1">
    <citation type="submission" date="2015-02" db="EMBL/GenBank/DDBJ databases">
        <title>Genome sequencing for Strongylocentrotus purpuratus.</title>
        <authorList>
            <person name="Murali S."/>
            <person name="Liu Y."/>
            <person name="Vee V."/>
            <person name="English A."/>
            <person name="Wang M."/>
            <person name="Skinner E."/>
            <person name="Han Y."/>
            <person name="Muzny D.M."/>
            <person name="Worley K.C."/>
            <person name="Gibbs R.A."/>
        </authorList>
    </citation>
    <scope>NUCLEOTIDE SEQUENCE</scope>
</reference>
<dbReference type="Proteomes" id="UP000007110">
    <property type="component" value="Unassembled WGS sequence"/>
</dbReference>
<evidence type="ECO:0000256" key="13">
    <source>
        <dbReference type="ARBA" id="ARBA00047192"/>
    </source>
</evidence>
<dbReference type="GO" id="GO:0005739">
    <property type="term" value="C:mitochondrion"/>
    <property type="evidence" value="ECO:0000318"/>
    <property type="project" value="GO_Central"/>
</dbReference>
<comment type="function">
    <text evidence="12">Skin-specific kinase that plays a key role in glycerol metabolism, catalyzing its phosphorylation to produce sn-glycerol 3-phosphate. Involved in skin-specific regulation of sterol regulatory element-binding protein (SREBP) processing and lipid biosynthesis.</text>
</comment>
<dbReference type="GO" id="GO:0004370">
    <property type="term" value="F:glycerol kinase activity"/>
    <property type="evidence" value="ECO:0000318"/>
    <property type="project" value="GO_Central"/>
</dbReference>
<dbReference type="RefSeq" id="XP_030837979.1">
    <property type="nucleotide sequence ID" value="XM_030982119.1"/>
</dbReference>
<evidence type="ECO:0000259" key="16">
    <source>
        <dbReference type="Pfam" id="PF02782"/>
    </source>
</evidence>
<evidence type="ECO:0000256" key="8">
    <source>
        <dbReference type="ARBA" id="ARBA00022777"/>
    </source>
</evidence>
<dbReference type="UniPathway" id="UPA00618">
    <property type="reaction ID" value="UER00672"/>
</dbReference>
<keyword evidence="7" id="KW-0547">Nucleotide-binding</keyword>
<dbReference type="InterPro" id="IPR018483">
    <property type="entry name" value="Carb_kinase_FGGY_CS"/>
</dbReference>
<dbReference type="PANTHER" id="PTHR10196:SF68">
    <property type="entry name" value="GLYCEROL KINASE 5-RELATED"/>
    <property type="match status" value="1"/>
</dbReference>
<dbReference type="GO" id="GO:0006071">
    <property type="term" value="P:glycerol metabolic process"/>
    <property type="evidence" value="ECO:0000318"/>
    <property type="project" value="GO_Central"/>
</dbReference>
<evidence type="ECO:0000256" key="14">
    <source>
        <dbReference type="RuleBase" id="RU003733"/>
    </source>
</evidence>
<name>A0A7M7NKJ5_STRPU</name>
<evidence type="ECO:0000256" key="5">
    <source>
        <dbReference type="ARBA" id="ARBA00022490"/>
    </source>
</evidence>
<comment type="subcellular location">
    <subcellularLocation>
        <location evidence="1">Cytoplasm</location>
    </subcellularLocation>
</comment>
<dbReference type="CTD" id="256356"/>
<dbReference type="OrthoDB" id="6278781at2759"/>
<evidence type="ECO:0000259" key="15">
    <source>
        <dbReference type="Pfam" id="PF00370"/>
    </source>
</evidence>
<accession>A0A7M7NKJ5</accession>
<dbReference type="CDD" id="cd07793">
    <property type="entry name" value="ASKHA_NBD_FGGY_GK5-like"/>
    <property type="match status" value="1"/>
</dbReference>
<evidence type="ECO:0000256" key="4">
    <source>
        <dbReference type="ARBA" id="ARBA00012099"/>
    </source>
</evidence>
<dbReference type="PANTHER" id="PTHR10196">
    <property type="entry name" value="SUGAR KINASE"/>
    <property type="match status" value="1"/>
</dbReference>
<dbReference type="SUPFAM" id="SSF53067">
    <property type="entry name" value="Actin-like ATPase domain"/>
    <property type="match status" value="2"/>
</dbReference>
<keyword evidence="5" id="KW-0963">Cytoplasm</keyword>
<dbReference type="InterPro" id="IPR037444">
    <property type="entry name" value="GK5"/>
</dbReference>
<dbReference type="GO" id="GO:0005524">
    <property type="term" value="F:ATP binding"/>
    <property type="evidence" value="ECO:0007669"/>
    <property type="project" value="UniProtKB-KW"/>
</dbReference>
<evidence type="ECO:0000256" key="6">
    <source>
        <dbReference type="ARBA" id="ARBA00022679"/>
    </source>
</evidence>
<organism evidence="17 18">
    <name type="scientific">Strongylocentrotus purpuratus</name>
    <name type="common">Purple sea urchin</name>
    <dbReference type="NCBI Taxonomy" id="7668"/>
    <lineage>
        <taxon>Eukaryota</taxon>
        <taxon>Metazoa</taxon>
        <taxon>Echinodermata</taxon>
        <taxon>Eleutherozoa</taxon>
        <taxon>Echinozoa</taxon>
        <taxon>Echinoidea</taxon>
        <taxon>Euechinoidea</taxon>
        <taxon>Echinacea</taxon>
        <taxon>Camarodonta</taxon>
        <taxon>Echinidea</taxon>
        <taxon>Strongylocentrotidae</taxon>
        <taxon>Strongylocentrotus</taxon>
    </lineage>
</organism>
<protein>
    <recommendedName>
        <fullName evidence="13">Glycerol kinase 5</fullName>
        <ecNumber evidence="4">2.7.1.30</ecNumber>
    </recommendedName>
    <alternativeName>
        <fullName evidence="11">ATP:glycerol 3-phosphotransferase 5</fullName>
    </alternativeName>
</protein>
<dbReference type="InterPro" id="IPR018485">
    <property type="entry name" value="FGGY_C"/>
</dbReference>
<dbReference type="GO" id="GO:0006641">
    <property type="term" value="P:triglyceride metabolic process"/>
    <property type="evidence" value="ECO:0000318"/>
    <property type="project" value="GO_Central"/>
</dbReference>
<dbReference type="Pfam" id="PF02782">
    <property type="entry name" value="FGGY_C"/>
    <property type="match status" value="1"/>
</dbReference>
<evidence type="ECO:0000256" key="1">
    <source>
        <dbReference type="ARBA" id="ARBA00004496"/>
    </source>
</evidence>
<dbReference type="EC" id="2.7.1.30" evidence="4"/>
<dbReference type="Pfam" id="PF00370">
    <property type="entry name" value="FGGY_N"/>
    <property type="match status" value="1"/>
</dbReference>
<evidence type="ECO:0000313" key="18">
    <source>
        <dbReference type="Proteomes" id="UP000007110"/>
    </source>
</evidence>
<keyword evidence="9" id="KW-0319">Glycerol metabolism</keyword>
<dbReference type="InParanoid" id="A0A7M7NKJ5"/>
<evidence type="ECO:0000256" key="12">
    <source>
        <dbReference type="ARBA" id="ARBA00045165"/>
    </source>
</evidence>
<keyword evidence="6 14" id="KW-0808">Transferase</keyword>
<evidence type="ECO:0000256" key="3">
    <source>
        <dbReference type="ARBA" id="ARBA00009156"/>
    </source>
</evidence>
<dbReference type="EnsemblMetazoa" id="XM_030982119">
    <property type="protein sequence ID" value="XP_030837979"/>
    <property type="gene ID" value="LOC582199"/>
</dbReference>
<dbReference type="FunCoup" id="A0A7M7NKJ5">
    <property type="interactions" value="456"/>
</dbReference>
<dbReference type="FunFam" id="3.30.420.40:FF:000104">
    <property type="entry name" value="putative glycerol kinase 5"/>
    <property type="match status" value="1"/>
</dbReference>
<evidence type="ECO:0000256" key="7">
    <source>
        <dbReference type="ARBA" id="ARBA00022741"/>
    </source>
</evidence>